<keyword evidence="7" id="KW-1185">Reference proteome</keyword>
<evidence type="ECO:0000256" key="4">
    <source>
        <dbReference type="ARBA" id="ARBA00023049"/>
    </source>
</evidence>
<dbReference type="InterPro" id="IPR027268">
    <property type="entry name" value="Peptidase_M4/M1_CTD_sf"/>
</dbReference>
<dbReference type="SUPFAM" id="SSF55486">
    <property type="entry name" value="Metalloproteases ('zincins'), catalytic domain"/>
    <property type="match status" value="1"/>
</dbReference>
<evidence type="ECO:0000256" key="2">
    <source>
        <dbReference type="ARBA" id="ARBA00022801"/>
    </source>
</evidence>
<dbReference type="GO" id="GO:0004222">
    <property type="term" value="F:metalloendopeptidase activity"/>
    <property type="evidence" value="ECO:0007669"/>
    <property type="project" value="InterPro"/>
</dbReference>
<evidence type="ECO:0000256" key="3">
    <source>
        <dbReference type="ARBA" id="ARBA00022833"/>
    </source>
</evidence>
<dbReference type="Proteomes" id="UP001283341">
    <property type="component" value="Unassembled WGS sequence"/>
</dbReference>
<sequence>MDPQGHVCSIMPPWLVYNMSKSSDEKLGHIWWKVATGGKIPISCTFIQFADAIVDAAEELYDEEAAKIVRDAWNTVGVSKNTTLTD</sequence>
<proteinExistence type="predicted"/>
<keyword evidence="1" id="KW-0645">Protease</keyword>
<evidence type="ECO:0000256" key="1">
    <source>
        <dbReference type="ARBA" id="ARBA00022670"/>
    </source>
</evidence>
<keyword evidence="4" id="KW-0482">Metalloprotease</keyword>
<name>A0AAE0M7R6_9PEZI</name>
<comment type="caution">
    <text evidence="6">The sequence shown here is derived from an EMBL/GenBank/DDBJ whole genome shotgun (WGS) entry which is preliminary data.</text>
</comment>
<protein>
    <recommendedName>
        <fullName evidence="5">Peptidase M4 C-terminal domain-containing protein</fullName>
    </recommendedName>
</protein>
<dbReference type="Gene3D" id="1.10.390.10">
    <property type="entry name" value="Neutral Protease Domain 2"/>
    <property type="match status" value="1"/>
</dbReference>
<reference evidence="6" key="1">
    <citation type="journal article" date="2023" name="Mol. Phylogenet. Evol.">
        <title>Genome-scale phylogeny and comparative genomics of the fungal order Sordariales.</title>
        <authorList>
            <person name="Hensen N."/>
            <person name="Bonometti L."/>
            <person name="Westerberg I."/>
            <person name="Brannstrom I.O."/>
            <person name="Guillou S."/>
            <person name="Cros-Aarteil S."/>
            <person name="Calhoun S."/>
            <person name="Haridas S."/>
            <person name="Kuo A."/>
            <person name="Mondo S."/>
            <person name="Pangilinan J."/>
            <person name="Riley R."/>
            <person name="LaButti K."/>
            <person name="Andreopoulos B."/>
            <person name="Lipzen A."/>
            <person name="Chen C."/>
            <person name="Yan M."/>
            <person name="Daum C."/>
            <person name="Ng V."/>
            <person name="Clum A."/>
            <person name="Steindorff A."/>
            <person name="Ohm R.A."/>
            <person name="Martin F."/>
            <person name="Silar P."/>
            <person name="Natvig D.O."/>
            <person name="Lalanne C."/>
            <person name="Gautier V."/>
            <person name="Ament-Velasquez S.L."/>
            <person name="Kruys A."/>
            <person name="Hutchinson M.I."/>
            <person name="Powell A.J."/>
            <person name="Barry K."/>
            <person name="Miller A.N."/>
            <person name="Grigoriev I.V."/>
            <person name="Debuchy R."/>
            <person name="Gladieux P."/>
            <person name="Hiltunen Thoren M."/>
            <person name="Johannesson H."/>
        </authorList>
    </citation>
    <scope>NUCLEOTIDE SEQUENCE</scope>
    <source>
        <strain evidence="6">CBS 118394</strain>
    </source>
</reference>
<evidence type="ECO:0000313" key="7">
    <source>
        <dbReference type="Proteomes" id="UP001283341"/>
    </source>
</evidence>
<dbReference type="EMBL" id="JAUEDM010000003">
    <property type="protein sequence ID" value="KAK3321708.1"/>
    <property type="molecule type" value="Genomic_DNA"/>
</dbReference>
<dbReference type="GO" id="GO:0006508">
    <property type="term" value="P:proteolysis"/>
    <property type="evidence" value="ECO:0007669"/>
    <property type="project" value="UniProtKB-KW"/>
</dbReference>
<dbReference type="AlphaFoldDB" id="A0AAE0M7R6"/>
<reference evidence="6" key="2">
    <citation type="submission" date="2023-06" db="EMBL/GenBank/DDBJ databases">
        <authorList>
            <consortium name="Lawrence Berkeley National Laboratory"/>
            <person name="Haridas S."/>
            <person name="Hensen N."/>
            <person name="Bonometti L."/>
            <person name="Westerberg I."/>
            <person name="Brannstrom I.O."/>
            <person name="Guillou S."/>
            <person name="Cros-Aarteil S."/>
            <person name="Calhoun S."/>
            <person name="Kuo A."/>
            <person name="Mondo S."/>
            <person name="Pangilinan J."/>
            <person name="Riley R."/>
            <person name="Labutti K."/>
            <person name="Andreopoulos B."/>
            <person name="Lipzen A."/>
            <person name="Chen C."/>
            <person name="Yanf M."/>
            <person name="Daum C."/>
            <person name="Ng V."/>
            <person name="Clum A."/>
            <person name="Steindorff A."/>
            <person name="Ohm R."/>
            <person name="Martin F."/>
            <person name="Silar P."/>
            <person name="Natvig D."/>
            <person name="Lalanne C."/>
            <person name="Gautier V."/>
            <person name="Ament-Velasquez S.L."/>
            <person name="Kruys A."/>
            <person name="Hutchinson M.I."/>
            <person name="Powell A.J."/>
            <person name="Barry K."/>
            <person name="Miller A.N."/>
            <person name="Grigoriev I.V."/>
            <person name="Debuchy R."/>
            <person name="Gladieux P."/>
            <person name="Thoren M.H."/>
            <person name="Johannesson H."/>
        </authorList>
    </citation>
    <scope>NUCLEOTIDE SEQUENCE</scope>
    <source>
        <strain evidence="6">CBS 118394</strain>
    </source>
</reference>
<keyword evidence="3" id="KW-0862">Zinc</keyword>
<organism evidence="6 7">
    <name type="scientific">Apodospora peruviana</name>
    <dbReference type="NCBI Taxonomy" id="516989"/>
    <lineage>
        <taxon>Eukaryota</taxon>
        <taxon>Fungi</taxon>
        <taxon>Dikarya</taxon>
        <taxon>Ascomycota</taxon>
        <taxon>Pezizomycotina</taxon>
        <taxon>Sordariomycetes</taxon>
        <taxon>Sordariomycetidae</taxon>
        <taxon>Sordariales</taxon>
        <taxon>Lasiosphaeriaceae</taxon>
        <taxon>Apodospora</taxon>
    </lineage>
</organism>
<gene>
    <name evidence="6" type="ORF">B0H66DRAFT_601190</name>
</gene>
<evidence type="ECO:0000313" key="6">
    <source>
        <dbReference type="EMBL" id="KAK3321708.1"/>
    </source>
</evidence>
<dbReference type="Pfam" id="PF02868">
    <property type="entry name" value="Peptidase_M4_C"/>
    <property type="match status" value="1"/>
</dbReference>
<dbReference type="InterPro" id="IPR001570">
    <property type="entry name" value="Peptidase_M4_C_domain"/>
</dbReference>
<keyword evidence="2" id="KW-0378">Hydrolase</keyword>
<evidence type="ECO:0000259" key="5">
    <source>
        <dbReference type="Pfam" id="PF02868"/>
    </source>
</evidence>
<accession>A0AAE0M7R6</accession>
<feature type="domain" description="Peptidase M4 C-terminal" evidence="5">
    <location>
        <begin position="17"/>
        <end position="78"/>
    </location>
</feature>